<sequence length="337" mass="38165">MQSIYRPILKQALSITWQFKHFWFFGLFAALLGNGGVFNLIFNNIQIVENQGVFLLGFKDFIRTFSFSKLSSSLSSLFLAFDFWVVLFFVVILMAIVFFIWISIVSQAAIVFCIKRALKNSNGLFTEAFHMGTHKFWSVFLLNILMKVILFVATLIISLPFIIVFLKGVESAALQTGHVILTFLVLVPFAAVLSFLVKYATIFVVNENEHVGLAIKNAWQLFIKNWIVSIEMALLLFLVNILSSILLVVVIIFVSLPFVMLGMIASYIASNTFFWLVVTLGILTFITILFFFGALLNVWQTANWVILFEKILHSDVYSKILRFGAALTSGKKLETGK</sequence>
<protein>
    <recommendedName>
        <fullName evidence="4">Glycerophosphoryl diester phosphodiesterase membrane domain-containing protein</fullName>
    </recommendedName>
</protein>
<keyword evidence="1" id="KW-0812">Transmembrane</keyword>
<dbReference type="EMBL" id="PEXX01000038">
    <property type="protein sequence ID" value="PIU10615.1"/>
    <property type="molecule type" value="Genomic_DNA"/>
</dbReference>
<dbReference type="Proteomes" id="UP000230586">
    <property type="component" value="Unassembled WGS sequence"/>
</dbReference>
<comment type="caution">
    <text evidence="2">The sequence shown here is derived from an EMBL/GenBank/DDBJ whole genome shotgun (WGS) entry which is preliminary data.</text>
</comment>
<keyword evidence="1" id="KW-1133">Transmembrane helix</keyword>
<keyword evidence="1" id="KW-0472">Membrane</keyword>
<evidence type="ECO:0008006" key="4">
    <source>
        <dbReference type="Google" id="ProtNLM"/>
    </source>
</evidence>
<accession>A0A2M6XSJ2</accession>
<gene>
    <name evidence="2" type="ORF">COT27_02180</name>
</gene>
<proteinExistence type="predicted"/>
<feature type="transmembrane region" description="Helical" evidence="1">
    <location>
        <begin position="178"/>
        <end position="200"/>
    </location>
</feature>
<feature type="transmembrane region" description="Helical" evidence="1">
    <location>
        <begin position="83"/>
        <end position="114"/>
    </location>
</feature>
<feature type="transmembrane region" description="Helical" evidence="1">
    <location>
        <begin position="273"/>
        <end position="299"/>
    </location>
</feature>
<feature type="transmembrane region" description="Helical" evidence="1">
    <location>
        <begin position="140"/>
        <end position="166"/>
    </location>
</feature>
<evidence type="ECO:0000313" key="3">
    <source>
        <dbReference type="Proteomes" id="UP000230586"/>
    </source>
</evidence>
<reference evidence="3" key="1">
    <citation type="submission" date="2017-09" db="EMBL/GenBank/DDBJ databases">
        <title>Depth-based differentiation of microbial function through sediment-hosted aquifers and enrichment of novel symbionts in the deep terrestrial subsurface.</title>
        <authorList>
            <person name="Probst A.J."/>
            <person name="Ladd B."/>
            <person name="Jarett J.K."/>
            <person name="Geller-Mcgrath D.E."/>
            <person name="Sieber C.M.K."/>
            <person name="Emerson J.B."/>
            <person name="Anantharaman K."/>
            <person name="Thomas B.C."/>
            <person name="Malmstrom R."/>
            <person name="Stieglmeier M."/>
            <person name="Klingl A."/>
            <person name="Woyke T."/>
            <person name="Ryan C.M."/>
            <person name="Banfield J.F."/>
        </authorList>
    </citation>
    <scope>NUCLEOTIDE SEQUENCE [LARGE SCALE GENOMIC DNA]</scope>
</reference>
<evidence type="ECO:0000313" key="2">
    <source>
        <dbReference type="EMBL" id="PIU10615.1"/>
    </source>
</evidence>
<dbReference type="AlphaFoldDB" id="A0A2M6XSJ2"/>
<feature type="transmembrane region" description="Helical" evidence="1">
    <location>
        <begin position="21"/>
        <end position="42"/>
    </location>
</feature>
<evidence type="ECO:0000256" key="1">
    <source>
        <dbReference type="SAM" id="Phobius"/>
    </source>
</evidence>
<organism evidence="2 3">
    <name type="scientific">Candidatus Kuenenbacteria bacterium CG08_land_8_20_14_0_20_37_23</name>
    <dbReference type="NCBI Taxonomy" id="1974617"/>
    <lineage>
        <taxon>Bacteria</taxon>
        <taxon>Candidatus Kueneniibacteriota</taxon>
    </lineage>
</organism>
<name>A0A2M6XSJ2_9BACT</name>